<dbReference type="Proteomes" id="UP001456524">
    <property type="component" value="Unassembled WGS sequence"/>
</dbReference>
<accession>A0ABR1XK66</accession>
<gene>
    <name evidence="2" type="ORF">IWX90DRAFT_322791</name>
</gene>
<evidence type="ECO:0000313" key="2">
    <source>
        <dbReference type="EMBL" id="KAK8157402.1"/>
    </source>
</evidence>
<comment type="caution">
    <text evidence="2">The sequence shown here is derived from an EMBL/GenBank/DDBJ whole genome shotgun (WGS) entry which is preliminary data.</text>
</comment>
<feature type="region of interest" description="Disordered" evidence="1">
    <location>
        <begin position="188"/>
        <end position="216"/>
    </location>
</feature>
<organism evidence="2 3">
    <name type="scientific">Phyllosticta citrichinensis</name>
    <dbReference type="NCBI Taxonomy" id="1130410"/>
    <lineage>
        <taxon>Eukaryota</taxon>
        <taxon>Fungi</taxon>
        <taxon>Dikarya</taxon>
        <taxon>Ascomycota</taxon>
        <taxon>Pezizomycotina</taxon>
        <taxon>Dothideomycetes</taxon>
        <taxon>Dothideomycetes incertae sedis</taxon>
        <taxon>Botryosphaeriales</taxon>
        <taxon>Phyllostictaceae</taxon>
        <taxon>Phyllosticta</taxon>
    </lineage>
</organism>
<feature type="compositionally biased region" description="Low complexity" evidence="1">
    <location>
        <begin position="196"/>
        <end position="216"/>
    </location>
</feature>
<dbReference type="EMBL" id="JBBWUH010000009">
    <property type="protein sequence ID" value="KAK8157402.1"/>
    <property type="molecule type" value="Genomic_DNA"/>
</dbReference>
<evidence type="ECO:0000256" key="1">
    <source>
        <dbReference type="SAM" id="MobiDB-lite"/>
    </source>
</evidence>
<proteinExistence type="predicted"/>
<protein>
    <submittedName>
        <fullName evidence="2">Uncharacterized protein</fullName>
    </submittedName>
</protein>
<keyword evidence="3" id="KW-1185">Reference proteome</keyword>
<sequence>MSCFPQATRDAMQMRKRPKMKVTSDGHVTKTDGWHCMYAVFWSAAGGDSRDSQYEKNKMTANSSLRLHLRRLPWLVWSVLVWIFAPIYHPPTLLPARGTGRERPLRSLALLTPLLQQHHRTCGRTYMNSTYRPFVCLSLLLLPSFTPPTPPPPLRECTHPFAVLVHPSLPDADRQTYAATASHNPWHRLSRRTTYSSASAAPAPAAPAAAAPRCSR</sequence>
<reference evidence="2 3" key="1">
    <citation type="journal article" date="2022" name="G3 (Bethesda)">
        <title>Enemy or ally: a genomic approach to elucidate the lifestyle of Phyllosticta citrichinaensis.</title>
        <authorList>
            <person name="Buijs V.A."/>
            <person name="Groenewald J.Z."/>
            <person name="Haridas S."/>
            <person name="LaButti K.M."/>
            <person name="Lipzen A."/>
            <person name="Martin F.M."/>
            <person name="Barry K."/>
            <person name="Grigoriev I.V."/>
            <person name="Crous P.W."/>
            <person name="Seidl M.F."/>
        </authorList>
    </citation>
    <scope>NUCLEOTIDE SEQUENCE [LARGE SCALE GENOMIC DNA]</scope>
    <source>
        <strain evidence="2 3">CBS 129764</strain>
    </source>
</reference>
<evidence type="ECO:0000313" key="3">
    <source>
        <dbReference type="Proteomes" id="UP001456524"/>
    </source>
</evidence>
<feature type="region of interest" description="Disordered" evidence="1">
    <location>
        <begin position="1"/>
        <end position="25"/>
    </location>
</feature>
<name>A0ABR1XK66_9PEZI</name>